<sequence>MVKLVVEWRCFQRPFAVKHGQWAEGAGFVDVGAIPVACAFGDEPFALPEEFGSVAVDSLFDPAAKGAVLVGRGTAARQADADPAVLEAISIAKFFFVIKLVWKLSLLWFLNSQV</sequence>
<reference evidence="1 2" key="1">
    <citation type="submission" date="2017-05" db="EMBL/GenBank/DDBJ databases">
        <authorList>
            <person name="Song R."/>
            <person name="Chenine A.L."/>
            <person name="Ruprecht R.M."/>
        </authorList>
    </citation>
    <scope>NUCLEOTIDE SEQUENCE [LARGE SCALE GENOMIC DNA]</scope>
    <source>
        <strain evidence="1 2">CFBP 1590</strain>
    </source>
</reference>
<dbReference type="KEGG" id="pvd:CFBP1590__5310"/>
<accession>A0A1Y6JSH2</accession>
<evidence type="ECO:0000313" key="2">
    <source>
        <dbReference type="Proteomes" id="UP000196842"/>
    </source>
</evidence>
<organism evidence="1 2">
    <name type="scientific">Pseudomonas viridiflava</name>
    <name type="common">Phytomonas viridiflava</name>
    <dbReference type="NCBI Taxonomy" id="33069"/>
    <lineage>
        <taxon>Bacteria</taxon>
        <taxon>Pseudomonadati</taxon>
        <taxon>Pseudomonadota</taxon>
        <taxon>Gammaproteobacteria</taxon>
        <taxon>Pseudomonadales</taxon>
        <taxon>Pseudomonadaceae</taxon>
        <taxon>Pseudomonas</taxon>
    </lineage>
</organism>
<dbReference type="Proteomes" id="UP000196842">
    <property type="component" value="Chromosome I"/>
</dbReference>
<proteinExistence type="predicted"/>
<dbReference type="AlphaFoldDB" id="A0A1Y6JSH2"/>
<dbReference type="EMBL" id="LT855380">
    <property type="protein sequence ID" value="SMS12896.1"/>
    <property type="molecule type" value="Genomic_DNA"/>
</dbReference>
<gene>
    <name evidence="1" type="ORF">CFBP1590__5310</name>
</gene>
<name>A0A1Y6JSH2_PSEVI</name>
<evidence type="ECO:0000313" key="1">
    <source>
        <dbReference type="EMBL" id="SMS12896.1"/>
    </source>
</evidence>
<protein>
    <submittedName>
        <fullName evidence="1">Uncharacterized protein</fullName>
    </submittedName>
</protein>